<accession>A0A4Q2U1P8</accession>
<protein>
    <recommendedName>
        <fullName evidence="1">Zinc-ribbon domain-containing protein</fullName>
    </recommendedName>
</protein>
<dbReference type="PIRSF" id="PIRSF012641">
    <property type="entry name" value="UCP012641"/>
    <property type="match status" value="1"/>
</dbReference>
<dbReference type="Gene3D" id="3.40.390.70">
    <property type="match status" value="1"/>
</dbReference>
<dbReference type="OrthoDB" id="256753at2"/>
<feature type="domain" description="Zinc-ribbon" evidence="1">
    <location>
        <begin position="3"/>
        <end position="97"/>
    </location>
</feature>
<evidence type="ECO:0000259" key="1">
    <source>
        <dbReference type="Pfam" id="PF10005"/>
    </source>
</evidence>
<proteinExistence type="predicted"/>
<dbReference type="InterPro" id="IPR031321">
    <property type="entry name" value="UCP012641"/>
</dbReference>
<name>A0A4Q2U1P8_9HYPH</name>
<sequence>MKLFDCQVCDQTLHFENMHCEGCGHRLGYVPEDRDLHAVVPVETGATQTWHVVGDTTRTFAICGNAQHDACNWLLSPGEGDGLCLACRHNNTIPNLSKPGNLDLWRLMEAAKRRLFHTLIELKLPIVSREEDPERGLVFEFRSDPATGPKVMTGHNKGRITIAIAEADDAERERRRKALREPYRTLLGHFRHEVAHYYWDRLVRGTPALEPCRATFGDERASYKDALKRHYRQGPPAGWRDHFVSAYATMHPWEDFAETFAHYLHIVDTLDTAGAFGVAIHPRDVVQGDALAVAVDFRPEQADSVVPLVQAWLPLTFAFNSLNRSMGLGDLYPFVLNPAVVAKLGFIHDLVRGRVGGEQPLQPVVERVAPVPENVPPGPPPEVEI</sequence>
<dbReference type="Pfam" id="PF10005">
    <property type="entry name" value="Zn_ribbon_DZR_6"/>
    <property type="match status" value="1"/>
</dbReference>
<dbReference type="EMBL" id="QYBB01000045">
    <property type="protein sequence ID" value="RYC29628.1"/>
    <property type="molecule type" value="Genomic_DNA"/>
</dbReference>
<dbReference type="Pfam" id="PF15887">
    <property type="entry name" value="Peptidase_Mx"/>
    <property type="match status" value="1"/>
</dbReference>
<keyword evidence="3" id="KW-1185">Reference proteome</keyword>
<organism evidence="2 3">
    <name type="scientific">Lichenibacterium minor</name>
    <dbReference type="NCBI Taxonomy" id="2316528"/>
    <lineage>
        <taxon>Bacteria</taxon>
        <taxon>Pseudomonadati</taxon>
        <taxon>Pseudomonadota</taxon>
        <taxon>Alphaproteobacteria</taxon>
        <taxon>Hyphomicrobiales</taxon>
        <taxon>Lichenihabitantaceae</taxon>
        <taxon>Lichenibacterium</taxon>
    </lineage>
</organism>
<gene>
    <name evidence="2" type="ORF">D3273_23015</name>
</gene>
<evidence type="ECO:0000313" key="3">
    <source>
        <dbReference type="Proteomes" id="UP000290759"/>
    </source>
</evidence>
<dbReference type="Proteomes" id="UP000290759">
    <property type="component" value="Unassembled WGS sequence"/>
</dbReference>
<comment type="caution">
    <text evidence="2">The sequence shown here is derived from an EMBL/GenBank/DDBJ whole genome shotgun (WGS) entry which is preliminary data.</text>
</comment>
<evidence type="ECO:0000313" key="2">
    <source>
        <dbReference type="EMBL" id="RYC29628.1"/>
    </source>
</evidence>
<dbReference type="AlphaFoldDB" id="A0A4Q2U1P8"/>
<reference evidence="2 3" key="1">
    <citation type="submission" date="2018-12" db="EMBL/GenBank/DDBJ databases">
        <authorList>
            <person name="Grouzdev D.S."/>
            <person name="Krutkina M.S."/>
        </authorList>
    </citation>
    <scope>NUCLEOTIDE SEQUENCE [LARGE SCALE GENOMIC DNA]</scope>
    <source>
        <strain evidence="2 3">RmlP026</strain>
    </source>
</reference>
<dbReference type="RefSeq" id="WP_129229239.1">
    <property type="nucleotide sequence ID" value="NZ_QYBB01000045.1"/>
</dbReference>
<reference evidence="2 3" key="2">
    <citation type="submission" date="2019-02" db="EMBL/GenBank/DDBJ databases">
        <title>'Lichenibacterium ramalinii' gen. nov. sp. nov., 'Lichenibacterium minor' gen. nov. sp. nov.</title>
        <authorList>
            <person name="Pankratov T."/>
        </authorList>
    </citation>
    <scope>NUCLEOTIDE SEQUENCE [LARGE SCALE GENOMIC DNA]</scope>
    <source>
        <strain evidence="2 3">RmlP026</strain>
    </source>
</reference>
<dbReference type="InterPro" id="IPR011201">
    <property type="entry name" value="Zinc-ribbon_6_bact"/>
</dbReference>